<dbReference type="SUPFAM" id="SSF48264">
    <property type="entry name" value="Cytochrome P450"/>
    <property type="match status" value="1"/>
</dbReference>
<name>A0A0E0MEX1_ORYPU</name>
<dbReference type="GO" id="GO:0016125">
    <property type="term" value="P:sterol metabolic process"/>
    <property type="evidence" value="ECO:0007669"/>
    <property type="project" value="TreeGrafter"/>
</dbReference>
<evidence type="ECO:0000256" key="4">
    <source>
        <dbReference type="ARBA" id="ARBA00022723"/>
    </source>
</evidence>
<dbReference type="EnsemblPlants" id="OPUNC11G09770.1">
    <property type="protein sequence ID" value="OPUNC11G09770.1"/>
    <property type="gene ID" value="OPUNC11G09770"/>
</dbReference>
<dbReference type="HOGENOM" id="CLU_001570_15_5_1"/>
<dbReference type="GO" id="GO:0020037">
    <property type="term" value="F:heme binding"/>
    <property type="evidence" value="ECO:0007669"/>
    <property type="project" value="InterPro"/>
</dbReference>
<organism evidence="11">
    <name type="scientific">Oryza punctata</name>
    <name type="common">Red rice</name>
    <dbReference type="NCBI Taxonomy" id="4537"/>
    <lineage>
        <taxon>Eukaryota</taxon>
        <taxon>Viridiplantae</taxon>
        <taxon>Streptophyta</taxon>
        <taxon>Embryophyta</taxon>
        <taxon>Tracheophyta</taxon>
        <taxon>Spermatophyta</taxon>
        <taxon>Magnoliopsida</taxon>
        <taxon>Liliopsida</taxon>
        <taxon>Poales</taxon>
        <taxon>Poaceae</taxon>
        <taxon>BOP clade</taxon>
        <taxon>Oryzoideae</taxon>
        <taxon>Oryzeae</taxon>
        <taxon>Oryzinae</taxon>
        <taxon>Oryza</taxon>
    </lineage>
</organism>
<sequence length="485" mass="54083">MAFSTLVAVSFSLVPAAILYLLAKYLRRYHSSSYNLPPGELGVPIIGQTMSLLDALRRNADEQWFSARVKTHGPVSKMSVLGSPTVLLAGPEANRFIFGSGGGGGLVLTQTSALRALVGRSVLTFAGDELRQVRGALQGYLKPDMVRRYVSRMDGEVRRHIDVNWAGRTRVTVLPLARSLSFGVICSVVFGEDVALVRDTLSDDFVALGKAVMSFPVRLPFTRFSKGMDASARIRKAITEIFRRKEVSLLQGPSAPCHGTSDDTDFITYMLSLRSQGSHTLPLEDIVDNAMGLVIGAHGTTSVLITFMIRYLANEPDVLDKVTREQDEITANKGSDDALTWDDIARMKYTWRVAMETLRIVPPVFGSFRTATKDLEYQGYDIPKGWKVFAAQSITHMNANFFHEPTKFDPARFEKSVPPYCFMPFGGGPRMCPGNEFARVETMVVMHYLVRQFRWKLCCKKEAYIRDPKPVPVHGLPIELKQRRT</sequence>
<dbReference type="FunFam" id="1.10.630.10:FF:000022">
    <property type="entry name" value="Taxadiene 5-alpha hydroxylase"/>
    <property type="match status" value="1"/>
</dbReference>
<dbReference type="GO" id="GO:0016705">
    <property type="term" value="F:oxidoreductase activity, acting on paired donors, with incorporation or reduction of molecular oxygen"/>
    <property type="evidence" value="ECO:0007669"/>
    <property type="project" value="InterPro"/>
</dbReference>
<proteinExistence type="inferred from homology"/>
<dbReference type="CDD" id="cd11043">
    <property type="entry name" value="CYP90-like"/>
    <property type="match status" value="1"/>
</dbReference>
<comment type="similarity">
    <text evidence="2 9">Belongs to the cytochrome P450 family.</text>
</comment>
<reference evidence="11" key="2">
    <citation type="submission" date="2018-05" db="EMBL/GenBank/DDBJ databases">
        <title>OpunRS2 (Oryza punctata Reference Sequence Version 2).</title>
        <authorList>
            <person name="Zhang J."/>
            <person name="Kudrna D."/>
            <person name="Lee S."/>
            <person name="Talag J."/>
            <person name="Welchert J."/>
            <person name="Wing R.A."/>
        </authorList>
    </citation>
    <scope>NUCLEOTIDE SEQUENCE [LARGE SCALE GENOMIC DNA]</scope>
</reference>
<dbReference type="STRING" id="4537.A0A0E0MEX1"/>
<evidence type="ECO:0000256" key="8">
    <source>
        <dbReference type="PIRSR" id="PIRSR602401-1"/>
    </source>
</evidence>
<keyword evidence="4 8" id="KW-0479">Metal-binding</keyword>
<keyword evidence="8 9" id="KW-0349">Heme</keyword>
<evidence type="ECO:0000313" key="11">
    <source>
        <dbReference type="EnsemblPlants" id="OPUNC11G09770.1"/>
    </source>
</evidence>
<evidence type="ECO:0000256" key="9">
    <source>
        <dbReference type="RuleBase" id="RU000461"/>
    </source>
</evidence>
<dbReference type="Gene3D" id="1.10.630.10">
    <property type="entry name" value="Cytochrome P450"/>
    <property type="match status" value="1"/>
</dbReference>
<evidence type="ECO:0000256" key="1">
    <source>
        <dbReference type="ARBA" id="ARBA00001971"/>
    </source>
</evidence>
<evidence type="ECO:0000256" key="7">
    <source>
        <dbReference type="ARBA" id="ARBA00023004"/>
    </source>
</evidence>
<keyword evidence="6 9" id="KW-0560">Oxidoreductase</keyword>
<evidence type="ECO:0000256" key="2">
    <source>
        <dbReference type="ARBA" id="ARBA00010617"/>
    </source>
</evidence>
<dbReference type="GO" id="GO:0004497">
    <property type="term" value="F:monooxygenase activity"/>
    <property type="evidence" value="ECO:0007669"/>
    <property type="project" value="UniProtKB-KW"/>
</dbReference>
<feature type="transmembrane region" description="Helical" evidence="10">
    <location>
        <begin position="6"/>
        <end position="23"/>
    </location>
</feature>
<dbReference type="OMA" id="RDIEYQG"/>
<dbReference type="PANTHER" id="PTHR24286">
    <property type="entry name" value="CYTOCHROME P450 26"/>
    <property type="match status" value="1"/>
</dbReference>
<evidence type="ECO:0000256" key="6">
    <source>
        <dbReference type="ARBA" id="ARBA00023002"/>
    </source>
</evidence>
<feature type="binding site" description="axial binding residue" evidence="8">
    <location>
        <position position="432"/>
    </location>
    <ligand>
        <name>heme</name>
        <dbReference type="ChEBI" id="CHEBI:30413"/>
    </ligand>
    <ligandPart>
        <name>Fe</name>
        <dbReference type="ChEBI" id="CHEBI:18248"/>
    </ligandPart>
</feature>
<dbReference type="AlphaFoldDB" id="A0A0E0MEX1"/>
<evidence type="ECO:0008006" key="13">
    <source>
        <dbReference type="Google" id="ProtNLM"/>
    </source>
</evidence>
<reference evidence="11" key="1">
    <citation type="submission" date="2015-04" db="UniProtKB">
        <authorList>
            <consortium name="EnsemblPlants"/>
        </authorList>
    </citation>
    <scope>IDENTIFICATION</scope>
</reference>
<dbReference type="PRINTS" id="PR00385">
    <property type="entry name" value="P450"/>
</dbReference>
<evidence type="ECO:0000256" key="5">
    <source>
        <dbReference type="ARBA" id="ARBA00022989"/>
    </source>
</evidence>
<dbReference type="Gramene" id="OPUNC11G09770.1">
    <property type="protein sequence ID" value="OPUNC11G09770.1"/>
    <property type="gene ID" value="OPUNC11G09770"/>
</dbReference>
<comment type="cofactor">
    <cofactor evidence="1 8">
        <name>heme</name>
        <dbReference type="ChEBI" id="CHEBI:30413"/>
    </cofactor>
</comment>
<dbReference type="InterPro" id="IPR036396">
    <property type="entry name" value="Cyt_P450_sf"/>
</dbReference>
<keyword evidence="12" id="KW-1185">Reference proteome</keyword>
<keyword evidence="3 10" id="KW-0812">Transmembrane</keyword>
<evidence type="ECO:0000313" key="12">
    <source>
        <dbReference type="Proteomes" id="UP000026962"/>
    </source>
</evidence>
<keyword evidence="9" id="KW-0503">Monooxygenase</keyword>
<dbReference type="PRINTS" id="PR00463">
    <property type="entry name" value="EP450I"/>
</dbReference>
<evidence type="ECO:0000256" key="3">
    <source>
        <dbReference type="ARBA" id="ARBA00022692"/>
    </source>
</evidence>
<protein>
    <recommendedName>
        <fullName evidence="13">Cytochrome P450</fullName>
    </recommendedName>
</protein>
<keyword evidence="7 8" id="KW-0408">Iron</keyword>
<keyword evidence="10" id="KW-0472">Membrane</keyword>
<dbReference type="Proteomes" id="UP000026962">
    <property type="component" value="Chromosome 11"/>
</dbReference>
<dbReference type="InterPro" id="IPR001128">
    <property type="entry name" value="Cyt_P450"/>
</dbReference>
<dbReference type="Pfam" id="PF00067">
    <property type="entry name" value="p450"/>
    <property type="match status" value="1"/>
</dbReference>
<dbReference type="GO" id="GO:0005506">
    <property type="term" value="F:iron ion binding"/>
    <property type="evidence" value="ECO:0007669"/>
    <property type="project" value="InterPro"/>
</dbReference>
<evidence type="ECO:0000256" key="10">
    <source>
        <dbReference type="SAM" id="Phobius"/>
    </source>
</evidence>
<dbReference type="eggNOG" id="KOG0157">
    <property type="taxonomic scope" value="Eukaryota"/>
</dbReference>
<accession>A0A0E0MEX1</accession>
<dbReference type="PANTHER" id="PTHR24286:SF152">
    <property type="entry name" value="OS07G0519100 PROTEIN"/>
    <property type="match status" value="1"/>
</dbReference>
<keyword evidence="5 10" id="KW-1133">Transmembrane helix</keyword>
<dbReference type="InterPro" id="IPR002401">
    <property type="entry name" value="Cyt_P450_E_grp-I"/>
</dbReference>
<dbReference type="InterPro" id="IPR017972">
    <property type="entry name" value="Cyt_P450_CS"/>
</dbReference>
<dbReference type="PROSITE" id="PS00086">
    <property type="entry name" value="CYTOCHROME_P450"/>
    <property type="match status" value="1"/>
</dbReference>